<gene>
    <name evidence="2" type="ORF">NCGR_LOCUS1945</name>
</gene>
<proteinExistence type="predicted"/>
<evidence type="ECO:0000256" key="1">
    <source>
        <dbReference type="SAM" id="MobiDB-lite"/>
    </source>
</evidence>
<accession>A0A811M645</accession>
<evidence type="ECO:0000313" key="2">
    <source>
        <dbReference type="EMBL" id="CAD6203808.1"/>
    </source>
</evidence>
<comment type="caution">
    <text evidence="2">The sequence shown here is derived from an EMBL/GenBank/DDBJ whole genome shotgun (WGS) entry which is preliminary data.</text>
</comment>
<feature type="region of interest" description="Disordered" evidence="1">
    <location>
        <begin position="45"/>
        <end position="75"/>
    </location>
</feature>
<dbReference type="Proteomes" id="UP000604825">
    <property type="component" value="Unassembled WGS sequence"/>
</dbReference>
<reference evidence="2" key="1">
    <citation type="submission" date="2020-10" db="EMBL/GenBank/DDBJ databases">
        <authorList>
            <person name="Han B."/>
            <person name="Lu T."/>
            <person name="Zhao Q."/>
            <person name="Huang X."/>
            <person name="Zhao Y."/>
        </authorList>
    </citation>
    <scope>NUCLEOTIDE SEQUENCE</scope>
</reference>
<dbReference type="EMBL" id="CAJGYO010000001">
    <property type="protein sequence ID" value="CAD6203808.1"/>
    <property type="molecule type" value="Genomic_DNA"/>
</dbReference>
<evidence type="ECO:0000313" key="3">
    <source>
        <dbReference type="Proteomes" id="UP000604825"/>
    </source>
</evidence>
<dbReference type="AlphaFoldDB" id="A0A811M645"/>
<organism evidence="2 3">
    <name type="scientific">Miscanthus lutarioriparius</name>
    <dbReference type="NCBI Taxonomy" id="422564"/>
    <lineage>
        <taxon>Eukaryota</taxon>
        <taxon>Viridiplantae</taxon>
        <taxon>Streptophyta</taxon>
        <taxon>Embryophyta</taxon>
        <taxon>Tracheophyta</taxon>
        <taxon>Spermatophyta</taxon>
        <taxon>Magnoliopsida</taxon>
        <taxon>Liliopsida</taxon>
        <taxon>Poales</taxon>
        <taxon>Poaceae</taxon>
        <taxon>PACMAD clade</taxon>
        <taxon>Panicoideae</taxon>
        <taxon>Andropogonodae</taxon>
        <taxon>Andropogoneae</taxon>
        <taxon>Saccharinae</taxon>
        <taxon>Miscanthus</taxon>
    </lineage>
</organism>
<name>A0A811M645_9POAL</name>
<sequence length="144" mass="15954">MRKFSYKIEGRSRRERDVDLQQQARRLLWRQNGLLHFPQPLSVRVTSSSDVDKPNAAGPRGGVDGPAGHRRRPVRADYGSDLSATLGEGALVLVRVLVAAERLRAVKLAVAVRAAEEAERLRIRVSGKEAELSLRPPLHFSKAS</sequence>
<keyword evidence="3" id="KW-1185">Reference proteome</keyword>
<protein>
    <submittedName>
        <fullName evidence="2">Uncharacterized protein</fullName>
    </submittedName>
</protein>